<proteinExistence type="predicted"/>
<dbReference type="InterPro" id="IPR001810">
    <property type="entry name" value="F-box_dom"/>
</dbReference>
<keyword evidence="3" id="KW-1185">Reference proteome</keyword>
<feature type="domain" description="F-box" evidence="1">
    <location>
        <begin position="24"/>
        <end position="75"/>
    </location>
</feature>
<name>A0A9P6H9B5_9AGAM</name>
<reference evidence="2" key="1">
    <citation type="journal article" date="2020" name="Nat. Commun.">
        <title>Large-scale genome sequencing of mycorrhizal fungi provides insights into the early evolution of symbiotic traits.</title>
        <authorList>
            <person name="Miyauchi S."/>
            <person name="Kiss E."/>
            <person name="Kuo A."/>
            <person name="Drula E."/>
            <person name="Kohler A."/>
            <person name="Sanchez-Garcia M."/>
            <person name="Morin E."/>
            <person name="Andreopoulos B."/>
            <person name="Barry K.W."/>
            <person name="Bonito G."/>
            <person name="Buee M."/>
            <person name="Carver A."/>
            <person name="Chen C."/>
            <person name="Cichocki N."/>
            <person name="Clum A."/>
            <person name="Culley D."/>
            <person name="Crous P.W."/>
            <person name="Fauchery L."/>
            <person name="Girlanda M."/>
            <person name="Hayes R.D."/>
            <person name="Keri Z."/>
            <person name="LaButti K."/>
            <person name="Lipzen A."/>
            <person name="Lombard V."/>
            <person name="Magnuson J."/>
            <person name="Maillard F."/>
            <person name="Murat C."/>
            <person name="Nolan M."/>
            <person name="Ohm R.A."/>
            <person name="Pangilinan J."/>
            <person name="Pereira M.F."/>
            <person name="Perotto S."/>
            <person name="Peter M."/>
            <person name="Pfister S."/>
            <person name="Riley R."/>
            <person name="Sitrit Y."/>
            <person name="Stielow J.B."/>
            <person name="Szollosi G."/>
            <person name="Zifcakova L."/>
            <person name="Stursova M."/>
            <person name="Spatafora J.W."/>
            <person name="Tedersoo L."/>
            <person name="Vaario L.M."/>
            <person name="Yamada A."/>
            <person name="Yan M."/>
            <person name="Wang P."/>
            <person name="Xu J."/>
            <person name="Bruns T."/>
            <person name="Baldrian P."/>
            <person name="Vilgalys R."/>
            <person name="Dunand C."/>
            <person name="Henrissat B."/>
            <person name="Grigoriev I.V."/>
            <person name="Hibbett D."/>
            <person name="Nagy L.G."/>
            <person name="Martin F.M."/>
        </authorList>
    </citation>
    <scope>NUCLEOTIDE SEQUENCE</scope>
    <source>
        <strain evidence="2">UH-Tt-Lm1</strain>
    </source>
</reference>
<gene>
    <name evidence="2" type="ORF">BJ322DRAFT_244248</name>
</gene>
<dbReference type="OrthoDB" id="2884925at2759"/>
<evidence type="ECO:0000313" key="2">
    <source>
        <dbReference type="EMBL" id="KAF9781779.1"/>
    </source>
</evidence>
<dbReference type="Pfam" id="PF12937">
    <property type="entry name" value="F-box-like"/>
    <property type="match status" value="1"/>
</dbReference>
<sequence length="160" mass="18353">MGYAEVLQDTSEIHRLLLSLRNSFAPVNRIPPEVLSLIPDYCDKDDLDQDLIKLTHVCRGWRDTFTSRSSLWTKLYFTNIDKTRTYIRRSQSSPMQIYLIDDQNTGYLDDAVSLVIPHPSTQIPDCPHGSPPRHLQPFLLPDAASREARYLSALLPHPNH</sequence>
<reference evidence="2" key="2">
    <citation type="submission" date="2020-11" db="EMBL/GenBank/DDBJ databases">
        <authorList>
            <consortium name="DOE Joint Genome Institute"/>
            <person name="Kuo A."/>
            <person name="Miyauchi S."/>
            <person name="Kiss E."/>
            <person name="Drula E."/>
            <person name="Kohler A."/>
            <person name="Sanchez-Garcia M."/>
            <person name="Andreopoulos B."/>
            <person name="Barry K.W."/>
            <person name="Bonito G."/>
            <person name="Buee M."/>
            <person name="Carver A."/>
            <person name="Chen C."/>
            <person name="Cichocki N."/>
            <person name="Clum A."/>
            <person name="Culley D."/>
            <person name="Crous P.W."/>
            <person name="Fauchery L."/>
            <person name="Girlanda M."/>
            <person name="Hayes R."/>
            <person name="Keri Z."/>
            <person name="Labutti K."/>
            <person name="Lipzen A."/>
            <person name="Lombard V."/>
            <person name="Magnuson J."/>
            <person name="Maillard F."/>
            <person name="Morin E."/>
            <person name="Murat C."/>
            <person name="Nolan M."/>
            <person name="Ohm R."/>
            <person name="Pangilinan J."/>
            <person name="Pereira M."/>
            <person name="Perotto S."/>
            <person name="Peter M."/>
            <person name="Riley R."/>
            <person name="Sitrit Y."/>
            <person name="Stielow B."/>
            <person name="Szollosi G."/>
            <person name="Zifcakova L."/>
            <person name="Stursova M."/>
            <person name="Spatafora J.W."/>
            <person name="Tedersoo L."/>
            <person name="Vaario L.-M."/>
            <person name="Yamada A."/>
            <person name="Yan M."/>
            <person name="Wang P."/>
            <person name="Xu J."/>
            <person name="Bruns T."/>
            <person name="Baldrian P."/>
            <person name="Vilgalys R."/>
            <person name="Henrissat B."/>
            <person name="Grigoriev I.V."/>
            <person name="Hibbett D."/>
            <person name="Nagy L.G."/>
            <person name="Martin F.M."/>
        </authorList>
    </citation>
    <scope>NUCLEOTIDE SEQUENCE</scope>
    <source>
        <strain evidence="2">UH-Tt-Lm1</strain>
    </source>
</reference>
<dbReference type="Gene3D" id="1.20.1280.50">
    <property type="match status" value="1"/>
</dbReference>
<dbReference type="InterPro" id="IPR036047">
    <property type="entry name" value="F-box-like_dom_sf"/>
</dbReference>
<evidence type="ECO:0000313" key="3">
    <source>
        <dbReference type="Proteomes" id="UP000736335"/>
    </source>
</evidence>
<protein>
    <recommendedName>
        <fullName evidence="1">F-box domain-containing protein</fullName>
    </recommendedName>
</protein>
<dbReference type="SUPFAM" id="SSF81383">
    <property type="entry name" value="F-box domain"/>
    <property type="match status" value="1"/>
</dbReference>
<dbReference type="EMBL" id="WIUZ02000013">
    <property type="protein sequence ID" value="KAF9781779.1"/>
    <property type="molecule type" value="Genomic_DNA"/>
</dbReference>
<dbReference type="PROSITE" id="PS50181">
    <property type="entry name" value="FBOX"/>
    <property type="match status" value="1"/>
</dbReference>
<comment type="caution">
    <text evidence="2">The sequence shown here is derived from an EMBL/GenBank/DDBJ whole genome shotgun (WGS) entry which is preliminary data.</text>
</comment>
<organism evidence="2 3">
    <name type="scientific">Thelephora terrestris</name>
    <dbReference type="NCBI Taxonomy" id="56493"/>
    <lineage>
        <taxon>Eukaryota</taxon>
        <taxon>Fungi</taxon>
        <taxon>Dikarya</taxon>
        <taxon>Basidiomycota</taxon>
        <taxon>Agaricomycotina</taxon>
        <taxon>Agaricomycetes</taxon>
        <taxon>Thelephorales</taxon>
        <taxon>Thelephoraceae</taxon>
        <taxon>Thelephora</taxon>
    </lineage>
</organism>
<accession>A0A9P6H9B5</accession>
<dbReference type="Proteomes" id="UP000736335">
    <property type="component" value="Unassembled WGS sequence"/>
</dbReference>
<dbReference type="AlphaFoldDB" id="A0A9P6H9B5"/>
<evidence type="ECO:0000259" key="1">
    <source>
        <dbReference type="PROSITE" id="PS50181"/>
    </source>
</evidence>